<sequence>MAKAQQPFWLGGASASMAACFTHPLDRTKYCMQVLASKQPMLKAMHTFAVRDGIQSLWSGLSASILRQTTYSTARFALYDALARQMQQRTGGKLSAAQTVACAGFAGGLAGMIGNPTEVVLVRMCSDGVKETQQRYRYPNALAGLVRIGREEGVRAFTKGLGPNIVRSILMNVSQIAVYTSAKRQLLSNNFVPLSDGVPVHIAASLIAGTVATTVCAPADVLKSRLQNAASAKGQAPSLMKIIVTAIRSEGPGVLLRGWTPAWLRLAPNTVLMFIFMEQLQRLFAAKNTL</sequence>
<keyword evidence="7" id="KW-1133">Transmembrane helix</keyword>
<keyword evidence="6" id="KW-0999">Mitochondrion inner membrane</keyword>
<dbReference type="EMBL" id="KQ947406">
    <property type="protein sequence ID" value="KUJ22902.1"/>
    <property type="molecule type" value="Genomic_DNA"/>
</dbReference>
<reference evidence="12 13" key="1">
    <citation type="submission" date="2015-10" db="EMBL/GenBank/DDBJ databases">
        <title>Full genome of DAOMC 229536 Phialocephala scopiformis, a fungal endophyte of spruce producing the potent anti-insectan compound rugulosin.</title>
        <authorList>
            <consortium name="DOE Joint Genome Institute"/>
            <person name="Walker A.K."/>
            <person name="Frasz S.L."/>
            <person name="Seifert K.A."/>
            <person name="Miller J.D."/>
            <person name="Mondo S.J."/>
            <person name="Labutti K."/>
            <person name="Lipzen A."/>
            <person name="Dockter R."/>
            <person name="Kennedy M."/>
            <person name="Grigoriev I.V."/>
            <person name="Spatafora J.W."/>
        </authorList>
    </citation>
    <scope>NUCLEOTIDE SEQUENCE [LARGE SCALE GENOMIC DNA]</scope>
    <source>
        <strain evidence="12 13">CBS 120377</strain>
    </source>
</reference>
<dbReference type="InterPro" id="IPR023395">
    <property type="entry name" value="MCP_dom_sf"/>
</dbReference>
<dbReference type="RefSeq" id="XP_018077257.1">
    <property type="nucleotide sequence ID" value="XM_018214182.1"/>
</dbReference>
<proteinExistence type="inferred from homology"/>
<dbReference type="PROSITE" id="PS51257">
    <property type="entry name" value="PROKAR_LIPOPROTEIN"/>
    <property type="match status" value="1"/>
</dbReference>
<keyword evidence="9 10" id="KW-0472">Membrane</keyword>
<evidence type="ECO:0000256" key="10">
    <source>
        <dbReference type="PROSITE-ProRule" id="PRU00282"/>
    </source>
</evidence>
<dbReference type="GO" id="GO:0005743">
    <property type="term" value="C:mitochondrial inner membrane"/>
    <property type="evidence" value="ECO:0007669"/>
    <property type="project" value="UniProtKB-SubCell"/>
</dbReference>
<gene>
    <name evidence="12" type="ORF">LY89DRAFT_680980</name>
</gene>
<comment type="subcellular location">
    <subcellularLocation>
        <location evidence="1">Mitochondrion inner membrane</location>
        <topology evidence="1">Multi-pass membrane protein</topology>
    </subcellularLocation>
</comment>
<evidence type="ECO:0000256" key="4">
    <source>
        <dbReference type="ARBA" id="ARBA00022692"/>
    </source>
</evidence>
<keyword evidence="4 10" id="KW-0812">Transmembrane</keyword>
<dbReference type="PROSITE" id="PS50920">
    <property type="entry name" value="SOLCAR"/>
    <property type="match status" value="3"/>
</dbReference>
<dbReference type="OrthoDB" id="448427at2759"/>
<feature type="repeat" description="Solcar" evidence="10">
    <location>
        <begin position="98"/>
        <end position="185"/>
    </location>
</feature>
<dbReference type="GeneID" id="28823908"/>
<keyword evidence="3 11" id="KW-0813">Transport</keyword>
<evidence type="ECO:0000256" key="2">
    <source>
        <dbReference type="ARBA" id="ARBA00006375"/>
    </source>
</evidence>
<dbReference type="KEGG" id="psco:LY89DRAFT_680980"/>
<dbReference type="GO" id="GO:0055085">
    <property type="term" value="P:transmembrane transport"/>
    <property type="evidence" value="ECO:0007669"/>
    <property type="project" value="InterPro"/>
</dbReference>
<comment type="similarity">
    <text evidence="2 11">Belongs to the mitochondrial carrier (TC 2.A.29) family.</text>
</comment>
<keyword evidence="8" id="KW-0496">Mitochondrion</keyword>
<dbReference type="AlphaFoldDB" id="A0A194XT77"/>
<evidence type="ECO:0000256" key="9">
    <source>
        <dbReference type="ARBA" id="ARBA00023136"/>
    </source>
</evidence>
<dbReference type="Proteomes" id="UP000070700">
    <property type="component" value="Unassembled WGS sequence"/>
</dbReference>
<accession>A0A194XT77</accession>
<evidence type="ECO:0000256" key="6">
    <source>
        <dbReference type="ARBA" id="ARBA00022792"/>
    </source>
</evidence>
<dbReference type="SUPFAM" id="SSF103506">
    <property type="entry name" value="Mitochondrial carrier"/>
    <property type="match status" value="1"/>
</dbReference>
<dbReference type="InterPro" id="IPR018108">
    <property type="entry name" value="MCP_transmembrane"/>
</dbReference>
<dbReference type="InterPro" id="IPR050391">
    <property type="entry name" value="Mito_Metabolite_Transporter"/>
</dbReference>
<dbReference type="InterPro" id="IPR002067">
    <property type="entry name" value="MCP"/>
</dbReference>
<dbReference type="InParanoid" id="A0A194XT77"/>
<protein>
    <submittedName>
        <fullName evidence="12">Mitochondrial dicarboxylate transporter</fullName>
    </submittedName>
</protein>
<organism evidence="12 13">
    <name type="scientific">Mollisia scopiformis</name>
    <name type="common">Conifer needle endophyte fungus</name>
    <name type="synonym">Phialocephala scopiformis</name>
    <dbReference type="NCBI Taxonomy" id="149040"/>
    <lineage>
        <taxon>Eukaryota</taxon>
        <taxon>Fungi</taxon>
        <taxon>Dikarya</taxon>
        <taxon>Ascomycota</taxon>
        <taxon>Pezizomycotina</taxon>
        <taxon>Leotiomycetes</taxon>
        <taxon>Helotiales</taxon>
        <taxon>Mollisiaceae</taxon>
        <taxon>Mollisia</taxon>
    </lineage>
</organism>
<dbReference type="Pfam" id="PF00153">
    <property type="entry name" value="Mito_carr"/>
    <property type="match status" value="3"/>
</dbReference>
<evidence type="ECO:0000256" key="5">
    <source>
        <dbReference type="ARBA" id="ARBA00022737"/>
    </source>
</evidence>
<keyword evidence="5" id="KW-0677">Repeat</keyword>
<feature type="repeat" description="Solcar" evidence="10">
    <location>
        <begin position="6"/>
        <end position="85"/>
    </location>
</feature>
<evidence type="ECO:0000313" key="12">
    <source>
        <dbReference type="EMBL" id="KUJ22902.1"/>
    </source>
</evidence>
<name>A0A194XT77_MOLSC</name>
<evidence type="ECO:0000256" key="3">
    <source>
        <dbReference type="ARBA" id="ARBA00022448"/>
    </source>
</evidence>
<evidence type="ECO:0000256" key="8">
    <source>
        <dbReference type="ARBA" id="ARBA00023128"/>
    </source>
</evidence>
<evidence type="ECO:0000256" key="1">
    <source>
        <dbReference type="ARBA" id="ARBA00004448"/>
    </source>
</evidence>
<dbReference type="PANTHER" id="PTHR45618">
    <property type="entry name" value="MITOCHONDRIAL DICARBOXYLATE CARRIER-RELATED"/>
    <property type="match status" value="1"/>
</dbReference>
<feature type="repeat" description="Solcar" evidence="10">
    <location>
        <begin position="196"/>
        <end position="283"/>
    </location>
</feature>
<keyword evidence="13" id="KW-1185">Reference proteome</keyword>
<evidence type="ECO:0000256" key="7">
    <source>
        <dbReference type="ARBA" id="ARBA00022989"/>
    </source>
</evidence>
<evidence type="ECO:0000256" key="11">
    <source>
        <dbReference type="RuleBase" id="RU000488"/>
    </source>
</evidence>
<dbReference type="Gene3D" id="1.50.40.10">
    <property type="entry name" value="Mitochondrial carrier domain"/>
    <property type="match status" value="1"/>
</dbReference>
<dbReference type="PRINTS" id="PR00784">
    <property type="entry name" value="MTUNCOUPLING"/>
</dbReference>
<evidence type="ECO:0000313" key="13">
    <source>
        <dbReference type="Proteomes" id="UP000070700"/>
    </source>
</evidence>